<organism evidence="1 3">
    <name type="scientific">Iris pallida</name>
    <name type="common">Sweet iris</name>
    <dbReference type="NCBI Taxonomy" id="29817"/>
    <lineage>
        <taxon>Eukaryota</taxon>
        <taxon>Viridiplantae</taxon>
        <taxon>Streptophyta</taxon>
        <taxon>Embryophyta</taxon>
        <taxon>Tracheophyta</taxon>
        <taxon>Spermatophyta</taxon>
        <taxon>Magnoliopsida</taxon>
        <taxon>Liliopsida</taxon>
        <taxon>Asparagales</taxon>
        <taxon>Iridaceae</taxon>
        <taxon>Iridoideae</taxon>
        <taxon>Irideae</taxon>
        <taxon>Iris</taxon>
    </lineage>
</organism>
<comment type="caution">
    <text evidence="1">The sequence shown here is derived from an EMBL/GenBank/DDBJ whole genome shotgun (WGS) entry which is preliminary data.</text>
</comment>
<dbReference type="EMBL" id="JANAVB010040863">
    <property type="protein sequence ID" value="KAJ6797239.1"/>
    <property type="molecule type" value="Genomic_DNA"/>
</dbReference>
<dbReference type="GO" id="GO:0006508">
    <property type="term" value="P:proteolysis"/>
    <property type="evidence" value="ECO:0007669"/>
    <property type="project" value="UniProtKB-KW"/>
</dbReference>
<sequence>MTCYWNTRPAIPSGSSLFASSFHFDNIKARFTTMSEDKSSPLKLKHPCNNKDLDEECIKMETIGESNVEVSKSGEDSNFKIKR</sequence>
<evidence type="ECO:0000313" key="3">
    <source>
        <dbReference type="Proteomes" id="UP001140949"/>
    </source>
</evidence>
<reference evidence="1" key="2">
    <citation type="submission" date="2023-04" db="EMBL/GenBank/DDBJ databases">
        <authorList>
            <person name="Bruccoleri R.E."/>
            <person name="Oakeley E.J."/>
            <person name="Faust A.-M."/>
            <person name="Dessus-Babus S."/>
            <person name="Altorfer M."/>
            <person name="Burckhardt D."/>
            <person name="Oertli M."/>
            <person name="Naumann U."/>
            <person name="Petersen F."/>
            <person name="Wong J."/>
        </authorList>
    </citation>
    <scope>NUCLEOTIDE SEQUENCE</scope>
    <source>
        <strain evidence="1">GSM-AAB239-AS_SAM_17_03QT</strain>
        <tissue evidence="1">Leaf</tissue>
    </source>
</reference>
<dbReference type="AlphaFoldDB" id="A0AAX6DZV8"/>
<evidence type="ECO:0000313" key="1">
    <source>
        <dbReference type="EMBL" id="KAJ6797239.1"/>
    </source>
</evidence>
<reference evidence="1" key="1">
    <citation type="journal article" date="2023" name="GigaByte">
        <title>Genome assembly of the bearded iris, Iris pallida Lam.</title>
        <authorList>
            <person name="Bruccoleri R.E."/>
            <person name="Oakeley E.J."/>
            <person name="Faust A.M.E."/>
            <person name="Altorfer M."/>
            <person name="Dessus-Babus S."/>
            <person name="Burckhardt D."/>
            <person name="Oertli M."/>
            <person name="Naumann U."/>
            <person name="Petersen F."/>
            <person name="Wong J."/>
        </authorList>
    </citation>
    <scope>NUCLEOTIDE SEQUENCE</scope>
    <source>
        <strain evidence="1">GSM-AAB239-AS_SAM_17_03QT</strain>
    </source>
</reference>
<keyword evidence="3" id="KW-1185">Reference proteome</keyword>
<gene>
    <name evidence="1" type="ORF">M6B38_111005</name>
    <name evidence="2" type="ORF">M6B38_162870</name>
</gene>
<keyword evidence="1" id="KW-0645">Protease</keyword>
<proteinExistence type="predicted"/>
<name>A0AAX6DZV8_IRIPA</name>
<accession>A0AAX6DZV8</accession>
<dbReference type="Proteomes" id="UP001140949">
    <property type="component" value="Unassembled WGS sequence"/>
</dbReference>
<dbReference type="GO" id="GO:0008233">
    <property type="term" value="F:peptidase activity"/>
    <property type="evidence" value="ECO:0007669"/>
    <property type="project" value="UniProtKB-KW"/>
</dbReference>
<protein>
    <submittedName>
        <fullName evidence="1">Protease Do-like 7</fullName>
    </submittedName>
</protein>
<keyword evidence="1" id="KW-0378">Hydrolase</keyword>
<evidence type="ECO:0000313" key="2">
    <source>
        <dbReference type="EMBL" id="KAJ6809727.1"/>
    </source>
</evidence>
<dbReference type="EMBL" id="JANAVB010033012">
    <property type="protein sequence ID" value="KAJ6809727.1"/>
    <property type="molecule type" value="Genomic_DNA"/>
</dbReference>